<comment type="caution">
    <text evidence="1">The sequence shown here is derived from an EMBL/GenBank/DDBJ whole genome shotgun (WGS) entry which is preliminary data.</text>
</comment>
<dbReference type="Proteomes" id="UP000518752">
    <property type="component" value="Unassembled WGS sequence"/>
</dbReference>
<accession>A0A8H5GIM5</accession>
<proteinExistence type="predicted"/>
<evidence type="ECO:0000313" key="1">
    <source>
        <dbReference type="EMBL" id="KAF5365568.1"/>
    </source>
</evidence>
<reference evidence="1 2" key="1">
    <citation type="journal article" date="2020" name="ISME J.">
        <title>Uncovering the hidden diversity of litter-decomposition mechanisms in mushroom-forming fungi.</title>
        <authorList>
            <person name="Floudas D."/>
            <person name="Bentzer J."/>
            <person name="Ahren D."/>
            <person name="Johansson T."/>
            <person name="Persson P."/>
            <person name="Tunlid A."/>
        </authorList>
    </citation>
    <scope>NUCLEOTIDE SEQUENCE [LARGE SCALE GENOMIC DNA]</scope>
    <source>
        <strain evidence="1 2">CBS 406.79</strain>
    </source>
</reference>
<keyword evidence="2" id="KW-1185">Reference proteome</keyword>
<sequence length="198" mass="21996">MKRVISGDPSLHVLILGDLAFFFQFSAYPMTQSSGPGLDSDLSGLFSYFYDKIVIRERVLELATSNEHSGKSSPRLSAVVQRSSTSPSTLNLGIYQFPSLKFYPSNKNIVELSRFTCRISGFVYVVRKVWADSIRLKTSSRASYEGLGVPRVRRYGIIWEISNFIGYQVLKVNFSKKQKVGPVKEVGAVYAASASDVG</sequence>
<name>A0A8H5GIM5_9AGAR</name>
<gene>
    <name evidence="1" type="ORF">D9757_010893</name>
</gene>
<organism evidence="1 2">
    <name type="scientific">Collybiopsis confluens</name>
    <dbReference type="NCBI Taxonomy" id="2823264"/>
    <lineage>
        <taxon>Eukaryota</taxon>
        <taxon>Fungi</taxon>
        <taxon>Dikarya</taxon>
        <taxon>Basidiomycota</taxon>
        <taxon>Agaricomycotina</taxon>
        <taxon>Agaricomycetes</taxon>
        <taxon>Agaricomycetidae</taxon>
        <taxon>Agaricales</taxon>
        <taxon>Marasmiineae</taxon>
        <taxon>Omphalotaceae</taxon>
        <taxon>Collybiopsis</taxon>
    </lineage>
</organism>
<evidence type="ECO:0000313" key="2">
    <source>
        <dbReference type="Proteomes" id="UP000518752"/>
    </source>
</evidence>
<dbReference type="AlphaFoldDB" id="A0A8H5GIM5"/>
<protein>
    <submittedName>
        <fullName evidence="1">Uncharacterized protein</fullName>
    </submittedName>
</protein>
<dbReference type="EMBL" id="JAACJN010000165">
    <property type="protein sequence ID" value="KAF5365568.1"/>
    <property type="molecule type" value="Genomic_DNA"/>
</dbReference>